<sequence>QAINKSIHEAELADDPDGIPTEGGIEATELEPEEQEMWRAKMVGPLRGRRKRRAEMVGKKASLVDGRVKVVITEPKQGWISHRDFGLGAAHRQTMNKGTALWITDMFGRDLFLDTRVLMYIDNTRGSISVWSPYIMHIYNTR</sequence>
<evidence type="ECO:0000313" key="2">
    <source>
        <dbReference type="EMBL" id="ERN09583.1"/>
    </source>
</evidence>
<feature type="non-terminal residue" evidence="2">
    <location>
        <position position="142"/>
    </location>
</feature>
<feature type="compositionally biased region" description="Basic and acidic residues" evidence="1">
    <location>
        <begin position="1"/>
        <end position="11"/>
    </location>
</feature>
<reference evidence="3" key="1">
    <citation type="journal article" date="2013" name="Science">
        <title>The Amborella genome and the evolution of flowering plants.</title>
        <authorList>
            <consortium name="Amborella Genome Project"/>
        </authorList>
    </citation>
    <scope>NUCLEOTIDE SEQUENCE [LARGE SCALE GENOMIC DNA]</scope>
</reference>
<dbReference type="HOGENOM" id="CLU_1820702_0_0_1"/>
<evidence type="ECO:0000256" key="1">
    <source>
        <dbReference type="SAM" id="MobiDB-lite"/>
    </source>
</evidence>
<feature type="region of interest" description="Disordered" evidence="1">
    <location>
        <begin position="1"/>
        <end position="24"/>
    </location>
</feature>
<proteinExistence type="predicted"/>
<feature type="non-terminal residue" evidence="2">
    <location>
        <position position="1"/>
    </location>
</feature>
<dbReference type="EMBL" id="KI392980">
    <property type="protein sequence ID" value="ERN09583.1"/>
    <property type="molecule type" value="Genomic_DNA"/>
</dbReference>
<keyword evidence="3" id="KW-1185">Reference proteome</keyword>
<organism evidence="2 3">
    <name type="scientific">Amborella trichopoda</name>
    <dbReference type="NCBI Taxonomy" id="13333"/>
    <lineage>
        <taxon>Eukaryota</taxon>
        <taxon>Viridiplantae</taxon>
        <taxon>Streptophyta</taxon>
        <taxon>Embryophyta</taxon>
        <taxon>Tracheophyta</taxon>
        <taxon>Spermatophyta</taxon>
        <taxon>Magnoliopsida</taxon>
        <taxon>Amborellales</taxon>
        <taxon>Amborellaceae</taxon>
        <taxon>Amborella</taxon>
    </lineage>
</organism>
<accession>W1PND6</accession>
<dbReference type="AlphaFoldDB" id="W1PND6"/>
<evidence type="ECO:0000313" key="3">
    <source>
        <dbReference type="Proteomes" id="UP000017836"/>
    </source>
</evidence>
<name>W1PND6_AMBTC</name>
<gene>
    <name evidence="2" type="ORF">AMTR_s00029p00164860</name>
</gene>
<protein>
    <submittedName>
        <fullName evidence="2">Uncharacterized protein</fullName>
    </submittedName>
</protein>
<dbReference type="Gramene" id="ERN09583">
    <property type="protein sequence ID" value="ERN09583"/>
    <property type="gene ID" value="AMTR_s00029p00164860"/>
</dbReference>
<dbReference type="Proteomes" id="UP000017836">
    <property type="component" value="Unassembled WGS sequence"/>
</dbReference>